<gene>
    <name evidence="1" type="ORF">DHETER_LOCUS9408</name>
</gene>
<dbReference type="Proteomes" id="UP000789702">
    <property type="component" value="Unassembled WGS sequence"/>
</dbReference>
<evidence type="ECO:0000313" key="2">
    <source>
        <dbReference type="Proteomes" id="UP000789702"/>
    </source>
</evidence>
<reference evidence="1" key="1">
    <citation type="submission" date="2021-06" db="EMBL/GenBank/DDBJ databases">
        <authorList>
            <person name="Kallberg Y."/>
            <person name="Tangrot J."/>
            <person name="Rosling A."/>
        </authorList>
    </citation>
    <scope>NUCLEOTIDE SEQUENCE</scope>
    <source>
        <strain evidence="1">IL203A</strain>
    </source>
</reference>
<dbReference type="EMBL" id="CAJVPU010016481">
    <property type="protein sequence ID" value="CAG8653424.1"/>
    <property type="molecule type" value="Genomic_DNA"/>
</dbReference>
<evidence type="ECO:0000313" key="1">
    <source>
        <dbReference type="EMBL" id="CAG8653424.1"/>
    </source>
</evidence>
<comment type="caution">
    <text evidence="1">The sequence shown here is derived from an EMBL/GenBank/DDBJ whole genome shotgun (WGS) entry which is preliminary data.</text>
</comment>
<organism evidence="1 2">
    <name type="scientific">Dentiscutata heterogama</name>
    <dbReference type="NCBI Taxonomy" id="1316150"/>
    <lineage>
        <taxon>Eukaryota</taxon>
        <taxon>Fungi</taxon>
        <taxon>Fungi incertae sedis</taxon>
        <taxon>Mucoromycota</taxon>
        <taxon>Glomeromycotina</taxon>
        <taxon>Glomeromycetes</taxon>
        <taxon>Diversisporales</taxon>
        <taxon>Gigasporaceae</taxon>
        <taxon>Dentiscutata</taxon>
    </lineage>
</organism>
<sequence>KQKNIATPILYNSKNLDSNENNNLITISDSEKFKSKNNKIEDDLINNEWQYQDLINK</sequence>
<name>A0ACA9NF13_9GLOM</name>
<accession>A0ACA9NF13</accession>
<feature type="non-terminal residue" evidence="1">
    <location>
        <position position="1"/>
    </location>
</feature>
<proteinExistence type="predicted"/>
<keyword evidence="2" id="KW-1185">Reference proteome</keyword>
<protein>
    <submittedName>
        <fullName evidence="1">14033_t:CDS:1</fullName>
    </submittedName>
</protein>